<organism evidence="1 2">
    <name type="scientific">Tanacetum coccineum</name>
    <dbReference type="NCBI Taxonomy" id="301880"/>
    <lineage>
        <taxon>Eukaryota</taxon>
        <taxon>Viridiplantae</taxon>
        <taxon>Streptophyta</taxon>
        <taxon>Embryophyta</taxon>
        <taxon>Tracheophyta</taxon>
        <taxon>Spermatophyta</taxon>
        <taxon>Magnoliopsida</taxon>
        <taxon>eudicotyledons</taxon>
        <taxon>Gunneridae</taxon>
        <taxon>Pentapetalae</taxon>
        <taxon>asterids</taxon>
        <taxon>campanulids</taxon>
        <taxon>Asterales</taxon>
        <taxon>Asteraceae</taxon>
        <taxon>Asteroideae</taxon>
        <taxon>Anthemideae</taxon>
        <taxon>Anthemidinae</taxon>
        <taxon>Tanacetum</taxon>
    </lineage>
</organism>
<evidence type="ECO:0000313" key="1">
    <source>
        <dbReference type="EMBL" id="GJS99605.1"/>
    </source>
</evidence>
<sequence length="97" mass="10672">MTCAQHADKDSYSTSVVDIAVQSWFLDDQLTSLSPRNWIPPVSKTGVEDSYAIDYSDEDTICGASLYSIMIEEEDEVPSLSRVFAAKLSNTFKVLGA</sequence>
<proteinExistence type="predicted"/>
<protein>
    <submittedName>
        <fullName evidence="1">Uncharacterized protein</fullName>
    </submittedName>
</protein>
<dbReference type="EMBL" id="BQNB010012130">
    <property type="protein sequence ID" value="GJS99605.1"/>
    <property type="molecule type" value="Genomic_DNA"/>
</dbReference>
<dbReference type="Proteomes" id="UP001151760">
    <property type="component" value="Unassembled WGS sequence"/>
</dbReference>
<name>A0ABQ5AB94_9ASTR</name>
<evidence type="ECO:0000313" key="2">
    <source>
        <dbReference type="Proteomes" id="UP001151760"/>
    </source>
</evidence>
<gene>
    <name evidence="1" type="ORF">Tco_0820775</name>
</gene>
<keyword evidence="2" id="KW-1185">Reference proteome</keyword>
<reference evidence="1" key="2">
    <citation type="submission" date="2022-01" db="EMBL/GenBank/DDBJ databases">
        <authorList>
            <person name="Yamashiro T."/>
            <person name="Shiraishi A."/>
            <person name="Satake H."/>
            <person name="Nakayama K."/>
        </authorList>
    </citation>
    <scope>NUCLEOTIDE SEQUENCE</scope>
</reference>
<reference evidence="1" key="1">
    <citation type="journal article" date="2022" name="Int. J. Mol. Sci.">
        <title>Draft Genome of Tanacetum Coccineum: Genomic Comparison of Closely Related Tanacetum-Family Plants.</title>
        <authorList>
            <person name="Yamashiro T."/>
            <person name="Shiraishi A."/>
            <person name="Nakayama K."/>
            <person name="Satake H."/>
        </authorList>
    </citation>
    <scope>NUCLEOTIDE SEQUENCE</scope>
</reference>
<accession>A0ABQ5AB94</accession>
<comment type="caution">
    <text evidence="1">The sequence shown here is derived from an EMBL/GenBank/DDBJ whole genome shotgun (WGS) entry which is preliminary data.</text>
</comment>